<sequence length="62" mass="6814">MTSIQAVQCRVGPAGSSRLLQRNERARLYGINQPLIDGLQRAFTLADARPDLLRRAPAEPIA</sequence>
<comment type="caution">
    <text evidence="1">The sequence shown here is derived from an EMBL/GenBank/DDBJ whole genome shotgun (WGS) entry which is preliminary data.</text>
</comment>
<proteinExistence type="predicted"/>
<dbReference type="EMBL" id="JBEPCU010000281">
    <property type="protein sequence ID" value="MER6978827.1"/>
    <property type="molecule type" value="Genomic_DNA"/>
</dbReference>
<reference evidence="1 2" key="1">
    <citation type="submission" date="2024-06" db="EMBL/GenBank/DDBJ databases">
        <title>The Natural Products Discovery Center: Release of the First 8490 Sequenced Strains for Exploring Actinobacteria Biosynthetic Diversity.</title>
        <authorList>
            <person name="Kalkreuter E."/>
            <person name="Kautsar S.A."/>
            <person name="Yang D."/>
            <person name="Bader C.D."/>
            <person name="Teijaro C.N."/>
            <person name="Fluegel L."/>
            <person name="Davis C.M."/>
            <person name="Simpson J.R."/>
            <person name="Lauterbach L."/>
            <person name="Steele A.D."/>
            <person name="Gui C."/>
            <person name="Meng S."/>
            <person name="Li G."/>
            <person name="Viehrig K."/>
            <person name="Ye F."/>
            <person name="Su P."/>
            <person name="Kiefer A.F."/>
            <person name="Nichols A."/>
            <person name="Cepeda A.J."/>
            <person name="Yan W."/>
            <person name="Fan B."/>
            <person name="Jiang Y."/>
            <person name="Adhikari A."/>
            <person name="Zheng C.-J."/>
            <person name="Schuster L."/>
            <person name="Cowan T.M."/>
            <person name="Smanski M.J."/>
            <person name="Chevrette M.G."/>
            <person name="De Carvalho L.P.S."/>
            <person name="Shen B."/>
        </authorList>
    </citation>
    <scope>NUCLEOTIDE SEQUENCE [LARGE SCALE GENOMIC DNA]</scope>
    <source>
        <strain evidence="1 2">NPDC000634</strain>
    </source>
</reference>
<evidence type="ECO:0000313" key="2">
    <source>
        <dbReference type="Proteomes" id="UP001458415"/>
    </source>
</evidence>
<organism evidence="1 2">
    <name type="scientific">Streptomyces carpinensis</name>
    <dbReference type="NCBI Taxonomy" id="66369"/>
    <lineage>
        <taxon>Bacteria</taxon>
        <taxon>Bacillati</taxon>
        <taxon>Actinomycetota</taxon>
        <taxon>Actinomycetes</taxon>
        <taxon>Kitasatosporales</taxon>
        <taxon>Streptomycetaceae</taxon>
        <taxon>Streptomyces</taxon>
    </lineage>
</organism>
<dbReference type="RefSeq" id="WP_244217288.1">
    <property type="nucleotide sequence ID" value="NZ_MUBM01000170.1"/>
</dbReference>
<name>A0ABV1W3R3_9ACTN</name>
<accession>A0ABV1W3R3</accession>
<evidence type="ECO:0000313" key="1">
    <source>
        <dbReference type="EMBL" id="MER6978827.1"/>
    </source>
</evidence>
<gene>
    <name evidence="1" type="ORF">ABT317_17935</name>
</gene>
<keyword evidence="2" id="KW-1185">Reference proteome</keyword>
<dbReference type="Proteomes" id="UP001458415">
    <property type="component" value="Unassembled WGS sequence"/>
</dbReference>
<protein>
    <submittedName>
        <fullName evidence="1">Uncharacterized protein</fullName>
    </submittedName>
</protein>